<gene>
    <name evidence="8" type="ORF">CERZMDRAFT_61456</name>
</gene>
<dbReference type="AlphaFoldDB" id="A0A6A6F4G4"/>
<evidence type="ECO:0000256" key="6">
    <source>
        <dbReference type="ARBA" id="ARBA00038447"/>
    </source>
</evidence>
<dbReference type="Proteomes" id="UP000799539">
    <property type="component" value="Unassembled WGS sequence"/>
</dbReference>
<dbReference type="GO" id="GO:0007064">
    <property type="term" value="P:mitotic sister chromatid cohesion"/>
    <property type="evidence" value="ECO:0007669"/>
    <property type="project" value="InterPro"/>
</dbReference>
<keyword evidence="4" id="KW-0539">Nucleus</keyword>
<comment type="similarity">
    <text evidence="6">Belongs to the CTF8 family.</text>
</comment>
<evidence type="ECO:0000256" key="4">
    <source>
        <dbReference type="ARBA" id="ARBA00023242"/>
    </source>
</evidence>
<accession>A0A6A6F4G4</accession>
<comment type="subcellular location">
    <subcellularLocation>
        <location evidence="1">Nucleus</location>
    </subcellularLocation>
</comment>
<evidence type="ECO:0000256" key="1">
    <source>
        <dbReference type="ARBA" id="ARBA00004123"/>
    </source>
</evidence>
<name>A0A6A6F4G4_9PEZI</name>
<dbReference type="PANTHER" id="PTHR28605:SF1">
    <property type="entry name" value="CHROMOSOME TRANSMISSION FIDELITY FACTOR 8"/>
    <property type="match status" value="1"/>
</dbReference>
<proteinExistence type="inferred from homology"/>
<evidence type="ECO:0008006" key="10">
    <source>
        <dbReference type="Google" id="ProtNLM"/>
    </source>
</evidence>
<keyword evidence="2" id="KW-0235">DNA replication</keyword>
<reference evidence="8" key="1">
    <citation type="journal article" date="2020" name="Stud. Mycol.">
        <title>101 Dothideomycetes genomes: a test case for predicting lifestyles and emergence of pathogens.</title>
        <authorList>
            <person name="Haridas S."/>
            <person name="Albert R."/>
            <person name="Binder M."/>
            <person name="Bloem J."/>
            <person name="Labutti K."/>
            <person name="Salamov A."/>
            <person name="Andreopoulos B."/>
            <person name="Baker S."/>
            <person name="Barry K."/>
            <person name="Bills G."/>
            <person name="Bluhm B."/>
            <person name="Cannon C."/>
            <person name="Castanera R."/>
            <person name="Culley D."/>
            <person name="Daum C."/>
            <person name="Ezra D."/>
            <person name="Gonzalez J."/>
            <person name="Henrissat B."/>
            <person name="Kuo A."/>
            <person name="Liang C."/>
            <person name="Lipzen A."/>
            <person name="Lutzoni F."/>
            <person name="Magnuson J."/>
            <person name="Mondo S."/>
            <person name="Nolan M."/>
            <person name="Ohm R."/>
            <person name="Pangilinan J."/>
            <person name="Park H.-J."/>
            <person name="Ramirez L."/>
            <person name="Alfaro M."/>
            <person name="Sun H."/>
            <person name="Tritt A."/>
            <person name="Yoshinaga Y."/>
            <person name="Zwiers L.-H."/>
            <person name="Turgeon B."/>
            <person name="Goodwin S."/>
            <person name="Spatafora J."/>
            <person name="Crous P."/>
            <person name="Grigoriev I."/>
        </authorList>
    </citation>
    <scope>NUCLEOTIDE SEQUENCE</scope>
    <source>
        <strain evidence="8">SCOH1-5</strain>
    </source>
</reference>
<evidence type="ECO:0000313" key="9">
    <source>
        <dbReference type="Proteomes" id="UP000799539"/>
    </source>
</evidence>
<dbReference type="GO" id="GO:0003677">
    <property type="term" value="F:DNA binding"/>
    <property type="evidence" value="ECO:0007669"/>
    <property type="project" value="UniProtKB-KW"/>
</dbReference>
<dbReference type="Pfam" id="PF09696">
    <property type="entry name" value="Ctf8"/>
    <property type="match status" value="1"/>
</dbReference>
<evidence type="ECO:0000256" key="3">
    <source>
        <dbReference type="ARBA" id="ARBA00023125"/>
    </source>
</evidence>
<sequence>MPSVPMTPLVRERAPDRTSGNPLPSLLHTPSGLAMVELQGTIVATEQPDIAEALTLGRLVFPPADEDENGPWDGRRVLLYVGDHQRLLGEVRKLAKPVAVVRRSISSDTDGEVEMAEVVYWKLLFSHRPEPLGALRDQQDDGEEAM</sequence>
<dbReference type="InterPro" id="IPR018607">
    <property type="entry name" value="Ctf8"/>
</dbReference>
<protein>
    <recommendedName>
        <fullName evidence="10">Chromosome transmission fidelity protein 8</fullName>
    </recommendedName>
</protein>
<dbReference type="GO" id="GO:0031390">
    <property type="term" value="C:Ctf18 RFC-like complex"/>
    <property type="evidence" value="ECO:0007669"/>
    <property type="project" value="InterPro"/>
</dbReference>
<evidence type="ECO:0000256" key="5">
    <source>
        <dbReference type="ARBA" id="ARBA00023306"/>
    </source>
</evidence>
<dbReference type="EMBL" id="ML992687">
    <property type="protein sequence ID" value="KAF2209338.1"/>
    <property type="molecule type" value="Genomic_DNA"/>
</dbReference>
<dbReference type="PANTHER" id="PTHR28605">
    <property type="entry name" value="CTF8, CHROMOSOME TRANSMISSION FIDELITY FACTOR 8 HOMOLOG (S. CEREVISIAE)"/>
    <property type="match status" value="1"/>
</dbReference>
<dbReference type="OrthoDB" id="121932at2759"/>
<organism evidence="8 9">
    <name type="scientific">Cercospora zeae-maydis SCOH1-5</name>
    <dbReference type="NCBI Taxonomy" id="717836"/>
    <lineage>
        <taxon>Eukaryota</taxon>
        <taxon>Fungi</taxon>
        <taxon>Dikarya</taxon>
        <taxon>Ascomycota</taxon>
        <taxon>Pezizomycotina</taxon>
        <taxon>Dothideomycetes</taxon>
        <taxon>Dothideomycetidae</taxon>
        <taxon>Mycosphaerellales</taxon>
        <taxon>Mycosphaerellaceae</taxon>
        <taxon>Cercospora</taxon>
    </lineage>
</organism>
<keyword evidence="5" id="KW-0131">Cell cycle</keyword>
<evidence type="ECO:0000256" key="7">
    <source>
        <dbReference type="SAM" id="MobiDB-lite"/>
    </source>
</evidence>
<evidence type="ECO:0000256" key="2">
    <source>
        <dbReference type="ARBA" id="ARBA00022705"/>
    </source>
</evidence>
<evidence type="ECO:0000313" key="8">
    <source>
        <dbReference type="EMBL" id="KAF2209338.1"/>
    </source>
</evidence>
<keyword evidence="3" id="KW-0238">DNA-binding</keyword>
<keyword evidence="9" id="KW-1185">Reference proteome</keyword>
<feature type="region of interest" description="Disordered" evidence="7">
    <location>
        <begin position="1"/>
        <end position="25"/>
    </location>
</feature>
<dbReference type="GO" id="GO:0006260">
    <property type="term" value="P:DNA replication"/>
    <property type="evidence" value="ECO:0007669"/>
    <property type="project" value="UniProtKB-KW"/>
</dbReference>